<evidence type="ECO:0000313" key="1">
    <source>
        <dbReference type="EMBL" id="NHN55193.1"/>
    </source>
</evidence>
<protein>
    <recommendedName>
        <fullName evidence="3">Transcriptional regulator, AbiEi antitoxin, Type IV TA system</fullName>
    </recommendedName>
</protein>
<reference evidence="1" key="1">
    <citation type="submission" date="2020-03" db="EMBL/GenBank/DDBJ databases">
        <title>Draft sequencing of Calidifontibacter sp. DB0510.</title>
        <authorList>
            <person name="Kim D.-U."/>
        </authorList>
    </citation>
    <scope>NUCLEOTIDE SEQUENCE</scope>
    <source>
        <strain evidence="1">DB0510</strain>
    </source>
</reference>
<dbReference type="RefSeq" id="WP_166194302.1">
    <property type="nucleotide sequence ID" value="NZ_JAAOIV010000003.1"/>
</dbReference>
<evidence type="ECO:0000313" key="2">
    <source>
        <dbReference type="Proteomes" id="UP000744769"/>
    </source>
</evidence>
<name>A0A967AYU2_9MICO</name>
<dbReference type="Proteomes" id="UP000744769">
    <property type="component" value="Unassembled WGS sequence"/>
</dbReference>
<gene>
    <name evidence="1" type="ORF">G9U51_05240</name>
</gene>
<keyword evidence="2" id="KW-1185">Reference proteome</keyword>
<dbReference type="EMBL" id="JAAOIV010000003">
    <property type="protein sequence ID" value="NHN55193.1"/>
    <property type="molecule type" value="Genomic_DNA"/>
</dbReference>
<dbReference type="AlphaFoldDB" id="A0A967AYU2"/>
<comment type="caution">
    <text evidence="1">The sequence shown here is derived from an EMBL/GenBank/DDBJ whole genome shotgun (WGS) entry which is preliminary data.</text>
</comment>
<evidence type="ECO:0008006" key="3">
    <source>
        <dbReference type="Google" id="ProtNLM"/>
    </source>
</evidence>
<proteinExistence type="predicted"/>
<organism evidence="1 2">
    <name type="scientific">Metallococcus carri</name>
    <dbReference type="NCBI Taxonomy" id="1656884"/>
    <lineage>
        <taxon>Bacteria</taxon>
        <taxon>Bacillati</taxon>
        <taxon>Actinomycetota</taxon>
        <taxon>Actinomycetes</taxon>
        <taxon>Micrococcales</taxon>
        <taxon>Dermacoccaceae</taxon>
        <taxon>Metallococcus</taxon>
    </lineage>
</organism>
<sequence>MAEPLQGHEVHTARELIRSGIEPWRGAAAASFTRARRGTYVDSARWHQLSPLQRHQVLVIGTLDSMSSQPLLSHHAAAAVWGLPILGKWPQRIDVLVDTRQGSSGHVHRWHVPSLPEPVYVSGFAVTSAARTVLDVVRSSSLAAGLVIADAALRHELCTPADLDAELAAVPGRARGLPIARAVIAIADAGSESVGESLSRAGMYAGGLPQPQLQVEVRDADGLIGWSDFGWEQAVGEFDGMVKYGLTAGSPANALALEKTREDRIRRNHRIARWIWADALTRVPMLHRLGEIGIRPDRGAQWLRSPLAHVPAAKRRRGFRAA</sequence>
<accession>A0A967AYU2</accession>